<organism evidence="1">
    <name type="scientific">viral metagenome</name>
    <dbReference type="NCBI Taxonomy" id="1070528"/>
    <lineage>
        <taxon>unclassified sequences</taxon>
        <taxon>metagenomes</taxon>
        <taxon>organismal metagenomes</taxon>
    </lineage>
</organism>
<reference evidence="1" key="1">
    <citation type="submission" date="2020-03" db="EMBL/GenBank/DDBJ databases">
        <title>The deep terrestrial virosphere.</title>
        <authorList>
            <person name="Holmfeldt K."/>
            <person name="Nilsson E."/>
            <person name="Simone D."/>
            <person name="Lopez-Fernandez M."/>
            <person name="Wu X."/>
            <person name="de Brujin I."/>
            <person name="Lundin D."/>
            <person name="Andersson A."/>
            <person name="Bertilsson S."/>
            <person name="Dopson M."/>
        </authorList>
    </citation>
    <scope>NUCLEOTIDE SEQUENCE</scope>
    <source>
        <strain evidence="1">MM415A01727</strain>
    </source>
</reference>
<sequence>MEQIVKWMVDSEADRPYKTATWYRCMGIQKFVEEVEGQIGTIVAIVFSDNNIGFVIDDGPSQT</sequence>
<proteinExistence type="predicted"/>
<dbReference type="AlphaFoldDB" id="A0A6M3K211"/>
<protein>
    <submittedName>
        <fullName evidence="1">Uncharacterized protein</fullName>
    </submittedName>
</protein>
<gene>
    <name evidence="1" type="ORF">MM415A01727_0005</name>
</gene>
<dbReference type="EMBL" id="MT142177">
    <property type="protein sequence ID" value="QJA75651.1"/>
    <property type="molecule type" value="Genomic_DNA"/>
</dbReference>
<name>A0A6M3K211_9ZZZZ</name>
<accession>A0A6M3K211</accession>
<evidence type="ECO:0000313" key="1">
    <source>
        <dbReference type="EMBL" id="QJA75651.1"/>
    </source>
</evidence>